<dbReference type="InterPro" id="IPR050336">
    <property type="entry name" value="Chromosome_partition/occlusion"/>
</dbReference>
<comment type="similarity">
    <text evidence="1">Belongs to the ParB family.</text>
</comment>
<sequence length="289" mass="32636">MEEARLGKGLAALINNNEIDNSSSSYREKFDITKILPNPFQPRMHIDPDDLISIADSIRENGIIQPLIVTRDKNTDKYIIVAGERRFRAAQLAGLKHVPIVIKESSPQQMLELALIENIQRKDLNPLEEAYSFLQLQNDFGLGQDEISKKVGLNRVTISNKMRLLKLPDQVKEVVLNETISEGHARALLGIKDSESLVAATDIVIKRGLSVRQTESLVRKINYGKSAKYKTIQMEYPDLLRYGELLSEKIGYSTSVRRLSKGGRIIIRFLNKNELEDLIKKLGADIEKA</sequence>
<accession>A0A0G0AE85</accession>
<name>A0A0G0AE85_9BACT</name>
<dbReference type="InterPro" id="IPR041468">
    <property type="entry name" value="HTH_ParB/Spo0J"/>
</dbReference>
<keyword evidence="2" id="KW-0159">Chromosome partition</keyword>
<dbReference type="GO" id="GO:0003677">
    <property type="term" value="F:DNA binding"/>
    <property type="evidence" value="ECO:0007669"/>
    <property type="project" value="UniProtKB-KW"/>
</dbReference>
<dbReference type="EMBL" id="LBPI01000007">
    <property type="protein sequence ID" value="KKP54948.1"/>
    <property type="molecule type" value="Genomic_DNA"/>
</dbReference>
<evidence type="ECO:0000313" key="5">
    <source>
        <dbReference type="EMBL" id="KKP54948.1"/>
    </source>
</evidence>
<dbReference type="PANTHER" id="PTHR33375:SF1">
    <property type="entry name" value="CHROMOSOME-PARTITIONING PROTEIN PARB-RELATED"/>
    <property type="match status" value="1"/>
</dbReference>
<evidence type="ECO:0000256" key="1">
    <source>
        <dbReference type="ARBA" id="ARBA00006295"/>
    </source>
</evidence>
<evidence type="ECO:0000259" key="4">
    <source>
        <dbReference type="SMART" id="SM00470"/>
    </source>
</evidence>
<dbReference type="InterPro" id="IPR057240">
    <property type="entry name" value="ParB_dimer_C"/>
</dbReference>
<comment type="caution">
    <text evidence="5">The sequence shown here is derived from an EMBL/GenBank/DDBJ whole genome shotgun (WGS) entry which is preliminary data.</text>
</comment>
<feature type="domain" description="ParB-like N-terminal" evidence="4">
    <location>
        <begin position="28"/>
        <end position="119"/>
    </location>
</feature>
<dbReference type="PANTHER" id="PTHR33375">
    <property type="entry name" value="CHROMOSOME-PARTITIONING PROTEIN PARB-RELATED"/>
    <property type="match status" value="1"/>
</dbReference>
<dbReference type="InterPro" id="IPR004437">
    <property type="entry name" value="ParB/RepB/Spo0J"/>
</dbReference>
<dbReference type="GO" id="GO:0007059">
    <property type="term" value="P:chromosome segregation"/>
    <property type="evidence" value="ECO:0007669"/>
    <property type="project" value="UniProtKB-KW"/>
</dbReference>
<protein>
    <submittedName>
        <fullName evidence="5">ParB-like protein partition protein</fullName>
    </submittedName>
</protein>
<evidence type="ECO:0000256" key="3">
    <source>
        <dbReference type="ARBA" id="ARBA00023125"/>
    </source>
</evidence>
<gene>
    <name evidence="5" type="ORF">UR47_C0007G0006</name>
</gene>
<proteinExistence type="inferred from homology"/>
<dbReference type="Gene3D" id="3.90.1530.30">
    <property type="match status" value="1"/>
</dbReference>
<dbReference type="AlphaFoldDB" id="A0A0G0AE85"/>
<keyword evidence="3" id="KW-0238">DNA-binding</keyword>
<dbReference type="CDD" id="cd16393">
    <property type="entry name" value="SPO0J_N"/>
    <property type="match status" value="1"/>
</dbReference>
<evidence type="ECO:0000256" key="2">
    <source>
        <dbReference type="ARBA" id="ARBA00022829"/>
    </source>
</evidence>
<dbReference type="SUPFAM" id="SSF109709">
    <property type="entry name" value="KorB DNA-binding domain-like"/>
    <property type="match status" value="1"/>
</dbReference>
<dbReference type="InterPro" id="IPR036086">
    <property type="entry name" value="ParB/Sulfiredoxin_sf"/>
</dbReference>
<evidence type="ECO:0000313" key="6">
    <source>
        <dbReference type="Proteomes" id="UP000034488"/>
    </source>
</evidence>
<reference evidence="5 6" key="1">
    <citation type="journal article" date="2015" name="Nature">
        <title>rRNA introns, odd ribosomes, and small enigmatic genomes across a large radiation of phyla.</title>
        <authorList>
            <person name="Brown C.T."/>
            <person name="Hug L.A."/>
            <person name="Thomas B.C."/>
            <person name="Sharon I."/>
            <person name="Castelle C.J."/>
            <person name="Singh A."/>
            <person name="Wilkins M.J."/>
            <person name="Williams K.H."/>
            <person name="Banfield J.F."/>
        </authorList>
    </citation>
    <scope>NUCLEOTIDE SEQUENCE [LARGE SCALE GENOMIC DNA]</scope>
</reference>
<dbReference type="FunFam" id="1.10.10.2830:FF:000001">
    <property type="entry name" value="Chromosome partitioning protein ParB"/>
    <property type="match status" value="1"/>
</dbReference>
<dbReference type="SUPFAM" id="SSF110849">
    <property type="entry name" value="ParB/Sulfiredoxin"/>
    <property type="match status" value="1"/>
</dbReference>
<dbReference type="Proteomes" id="UP000034488">
    <property type="component" value="Unassembled WGS sequence"/>
</dbReference>
<dbReference type="GO" id="GO:0005694">
    <property type="term" value="C:chromosome"/>
    <property type="evidence" value="ECO:0007669"/>
    <property type="project" value="TreeGrafter"/>
</dbReference>
<dbReference type="Pfam" id="PF23552">
    <property type="entry name" value="ParB_C"/>
    <property type="match status" value="1"/>
</dbReference>
<dbReference type="Gene3D" id="1.10.10.2830">
    <property type="match status" value="1"/>
</dbReference>
<dbReference type="InterPro" id="IPR003115">
    <property type="entry name" value="ParB_N"/>
</dbReference>
<dbReference type="FunFam" id="3.90.1530.30:FF:000001">
    <property type="entry name" value="Chromosome partitioning protein ParB"/>
    <property type="match status" value="1"/>
</dbReference>
<dbReference type="Pfam" id="PF17762">
    <property type="entry name" value="HTH_ParB"/>
    <property type="match status" value="1"/>
</dbReference>
<organism evidence="5 6">
    <name type="scientific">candidate division WS6 bacterium GW2011_GWB1_33_6</name>
    <dbReference type="NCBI Taxonomy" id="1619088"/>
    <lineage>
        <taxon>Bacteria</taxon>
        <taxon>Candidatus Dojkabacteria</taxon>
    </lineage>
</organism>
<dbReference type="NCBIfam" id="TIGR00180">
    <property type="entry name" value="parB_part"/>
    <property type="match status" value="1"/>
</dbReference>
<dbReference type="SMART" id="SM00470">
    <property type="entry name" value="ParB"/>
    <property type="match status" value="1"/>
</dbReference>
<dbReference type="PATRIC" id="fig|1619088.3.peg.316"/>
<dbReference type="Pfam" id="PF02195">
    <property type="entry name" value="ParB_N"/>
    <property type="match status" value="1"/>
</dbReference>